<dbReference type="HOGENOM" id="CLU_037030_1_0_1"/>
<comment type="caution">
    <text evidence="2">The sequence shown here is derived from an EMBL/GenBank/DDBJ whole genome shotgun (WGS) entry which is preliminary data.</text>
</comment>
<feature type="region of interest" description="Disordered" evidence="1">
    <location>
        <begin position="15"/>
        <end position="41"/>
    </location>
</feature>
<proteinExistence type="predicted"/>
<name>A0A0A2V3D7_BEABA</name>
<evidence type="ECO:0000256" key="1">
    <source>
        <dbReference type="SAM" id="MobiDB-lite"/>
    </source>
</evidence>
<gene>
    <name evidence="2" type="ORF">BBAD15_g12509</name>
</gene>
<accession>A0A0A2V3D7</accession>
<organism evidence="2 3">
    <name type="scientific">Beauveria bassiana D1-5</name>
    <dbReference type="NCBI Taxonomy" id="1245745"/>
    <lineage>
        <taxon>Eukaryota</taxon>
        <taxon>Fungi</taxon>
        <taxon>Dikarya</taxon>
        <taxon>Ascomycota</taxon>
        <taxon>Pezizomycotina</taxon>
        <taxon>Sordariomycetes</taxon>
        <taxon>Hypocreomycetidae</taxon>
        <taxon>Hypocreales</taxon>
        <taxon>Cordycipitaceae</taxon>
        <taxon>Beauveria</taxon>
    </lineage>
</organism>
<feature type="compositionally biased region" description="Low complexity" evidence="1">
    <location>
        <begin position="17"/>
        <end position="33"/>
    </location>
</feature>
<feature type="region of interest" description="Disordered" evidence="1">
    <location>
        <begin position="286"/>
        <end position="309"/>
    </location>
</feature>
<reference evidence="2 3" key="1">
    <citation type="submission" date="2012-10" db="EMBL/GenBank/DDBJ databases">
        <title>Genome sequencing and analysis of entomopathogenic fungi Beauveria bassiana D1-5.</title>
        <authorList>
            <person name="Li Q."/>
            <person name="Wang L."/>
            <person name="Zhang Z."/>
            <person name="Wang Q."/>
            <person name="Ren J."/>
            <person name="Wang M."/>
            <person name="Xu W."/>
            <person name="Wang J."/>
            <person name="Lu Y."/>
            <person name="Du Q."/>
            <person name="Sun Z."/>
        </authorList>
    </citation>
    <scope>NUCLEOTIDE SEQUENCE [LARGE SCALE GENOMIC DNA]</scope>
    <source>
        <strain evidence="2 3">D1-5</strain>
    </source>
</reference>
<dbReference type="OrthoDB" id="5131365at2759"/>
<protein>
    <submittedName>
        <fullName evidence="2">Uncharacterized protein</fullName>
    </submittedName>
</protein>
<dbReference type="Proteomes" id="UP000030106">
    <property type="component" value="Unassembled WGS sequence"/>
</dbReference>
<evidence type="ECO:0000313" key="3">
    <source>
        <dbReference type="Proteomes" id="UP000030106"/>
    </source>
</evidence>
<dbReference type="eggNOG" id="ENOG502SIP1">
    <property type="taxonomic scope" value="Eukaryota"/>
</dbReference>
<evidence type="ECO:0000313" key="2">
    <source>
        <dbReference type="EMBL" id="KGQ02281.1"/>
    </source>
</evidence>
<feature type="compositionally biased region" description="Basic residues" evidence="1">
    <location>
        <begin position="292"/>
        <end position="302"/>
    </location>
</feature>
<dbReference type="AlphaFoldDB" id="A0A0A2V3D7"/>
<dbReference type="STRING" id="1245745.A0A0A2V3D7"/>
<sequence>MADCDHLNDLSCDDVTDAQNSDSSVSDNDSQSATYPQHGGLRPAGGLPAFVPFAAWKPARSYQNTQTLRYNVEWKLFVKNRERAGQSELDIVLSPREFWKHVLRPKLKEESEDKPWKAAAALFVLSVNDRRTKSIKKRYQSQSKIEWPFLAQTLQEWSKSLGNEKILSIEAKFYYEQSASQDAAAKAGRGASNQQRAVLGAAISEEIAYMGKPAAIRTAYATMRCSEPPCMSKGATHCWVYNTKHYRLWPHHIRMLADHLQSGGILHGHDDVPDTFKERLLEEERDWEERERKKKERKRKRRDSGDSLTIVPCQLGHDGSGAPVTPDMVFPTSPLYTFDMPSEDTVAAYSVYQRSQYKGDEQKSYIDLVQDMTIVNGYTLDMIACNQGKMCRFYEKHGIPQGIAWNYVCKIPWFVKMQARSRNMG</sequence>
<dbReference type="EMBL" id="ANFO01001682">
    <property type="protein sequence ID" value="KGQ02281.1"/>
    <property type="molecule type" value="Genomic_DNA"/>
</dbReference>